<dbReference type="Proteomes" id="UP000015103">
    <property type="component" value="Unassembled WGS sequence"/>
</dbReference>
<evidence type="ECO:0000256" key="1">
    <source>
        <dbReference type="ARBA" id="ARBA00004479"/>
    </source>
</evidence>
<evidence type="ECO:0000256" key="8">
    <source>
        <dbReference type="SAM" id="MobiDB-lite"/>
    </source>
</evidence>
<reference evidence="13" key="2">
    <citation type="submission" date="2015-04" db="EMBL/GenBank/DDBJ databases">
        <authorList>
            <person name="Wilson R.K."/>
            <person name="Warren W."/>
            <person name="Dotson E."/>
            <person name="Oliveira P.L."/>
        </authorList>
    </citation>
    <scope>NUCLEOTIDE SEQUENCE</scope>
</reference>
<evidence type="ECO:0000256" key="4">
    <source>
        <dbReference type="ARBA" id="ARBA00022729"/>
    </source>
</evidence>
<protein>
    <submittedName>
        <fullName evidence="11 12">Putative visgun mucin</fullName>
    </submittedName>
</protein>
<dbReference type="InterPro" id="IPR007947">
    <property type="entry name" value="CD164_MGC24"/>
</dbReference>
<keyword evidence="5 9" id="KW-1133">Transmembrane helix</keyword>
<dbReference type="GeneID" id="141460053"/>
<keyword evidence="4 10" id="KW-0732">Signal</keyword>
<evidence type="ECO:0000313" key="12">
    <source>
        <dbReference type="EnsemblMetazoa" id="RPRC000518-PA"/>
    </source>
</evidence>
<evidence type="ECO:0000256" key="5">
    <source>
        <dbReference type="ARBA" id="ARBA00022989"/>
    </source>
</evidence>
<comment type="similarity">
    <text evidence="2">Belongs to the CD164 family.</text>
</comment>
<comment type="subcellular location">
    <subcellularLocation>
        <location evidence="1">Membrane</location>
        <topology evidence="1">Single-pass type I membrane protein</topology>
    </subcellularLocation>
</comment>
<dbReference type="GO" id="GO:0016020">
    <property type="term" value="C:membrane"/>
    <property type="evidence" value="ECO:0007669"/>
    <property type="project" value="UniProtKB-SubCell"/>
</dbReference>
<dbReference type="RefSeq" id="XP_073995797.1">
    <property type="nucleotide sequence ID" value="XM_074139696.1"/>
</dbReference>
<evidence type="ECO:0000256" key="9">
    <source>
        <dbReference type="SAM" id="Phobius"/>
    </source>
</evidence>
<evidence type="ECO:0000313" key="11">
    <source>
        <dbReference type="EMBL" id="JAA75184.1"/>
    </source>
</evidence>
<dbReference type="eggNOG" id="ENOG502S7HA">
    <property type="taxonomic scope" value="Eukaryota"/>
</dbReference>
<dbReference type="Pfam" id="PF05283">
    <property type="entry name" value="MGC-24"/>
    <property type="match status" value="1"/>
</dbReference>
<dbReference type="PANTHER" id="PTHR11337">
    <property type="entry name" value="MUCIN/PORIMIN"/>
    <property type="match status" value="1"/>
</dbReference>
<evidence type="ECO:0000256" key="10">
    <source>
        <dbReference type="SAM" id="SignalP"/>
    </source>
</evidence>
<feature type="chain" id="PRO_5014108735" evidence="10">
    <location>
        <begin position="24"/>
        <end position="177"/>
    </location>
</feature>
<keyword evidence="13" id="KW-1185">Reference proteome</keyword>
<feature type="region of interest" description="Disordered" evidence="8">
    <location>
        <begin position="76"/>
        <end position="101"/>
    </location>
</feature>
<dbReference type="EMBL" id="GAHY01002326">
    <property type="protein sequence ID" value="JAA75184.1"/>
    <property type="molecule type" value="mRNA"/>
</dbReference>
<evidence type="ECO:0000256" key="3">
    <source>
        <dbReference type="ARBA" id="ARBA00022692"/>
    </source>
</evidence>
<feature type="compositionally biased region" description="Polar residues" evidence="8">
    <location>
        <begin position="43"/>
        <end position="53"/>
    </location>
</feature>
<keyword evidence="3 9" id="KW-0812">Transmembrane</keyword>
<evidence type="ECO:0000256" key="6">
    <source>
        <dbReference type="ARBA" id="ARBA00023136"/>
    </source>
</evidence>
<dbReference type="GO" id="GO:0031410">
    <property type="term" value="C:cytoplasmic vesicle"/>
    <property type="evidence" value="ECO:0007669"/>
    <property type="project" value="TreeGrafter"/>
</dbReference>
<dbReference type="OMA" id="CFWMECK"/>
<proteinExistence type="evidence at transcript level"/>
<dbReference type="EMBL" id="ACPB03002360">
    <property type="status" value="NOT_ANNOTATED_CDS"/>
    <property type="molecule type" value="Genomic_DNA"/>
</dbReference>
<keyword evidence="6 9" id="KW-0472">Membrane</keyword>
<dbReference type="HOGENOM" id="CLU_1519716_0_0_1"/>
<name>R4G2T1_RHOPR</name>
<reference evidence="11" key="1">
    <citation type="submission" date="2013-04" db="EMBL/GenBank/DDBJ databases">
        <title>An insight into the transcriptome of the digestive tract of the blood sucking bug, Rhodnius prolixus.</title>
        <authorList>
            <person name="Ribeiro J.M.C."/>
            <person name="Genta F.A."/>
            <person name="Sorgine M.H.F."/>
            <person name="Paiva-Silva G.O."/>
            <person name="Majerowicz D."/>
            <person name="Medeiros M."/>
            <person name="Koerich L."/>
            <person name="Terra W.R."/>
            <person name="Ferreira C."/>
            <person name="Pimentel A.C."/>
            <person name="Bisch P.M."/>
            <person name="Diniz M.M.P."/>
            <person name="Nascimento R."/>
            <person name="Salmon D."/>
            <person name="Silber A.M."/>
            <person name="Alves M."/>
            <person name="Oliveira M.F."/>
            <person name="Gondim K.C."/>
            <person name="Silva Neto M.A.C."/>
            <person name="Atella G.C."/>
            <person name="Araujo H."/>
            <person name="Dias F.S."/>
            <person name="Polycarpo C.R."/>
            <person name="Fampa P."/>
            <person name="Melo A.C."/>
            <person name="Tanaka A.S."/>
            <person name="Balczun C."/>
            <person name="Oliveira J.H.M."/>
            <person name="Goncalves R."/>
            <person name="Lazoski C."/>
            <person name="Pereira M.A."/>
            <person name="Rivera-Pomar R."/>
            <person name="Diambra L."/>
            <person name="Schaub G.A."/>
            <person name="Garcia E.S."/>
            <person name="Azambuja P."/>
            <person name="Braz G.R.C."/>
            <person name="Oliveira P.L."/>
        </authorList>
    </citation>
    <scope>NUCLEOTIDE SEQUENCE</scope>
</reference>
<dbReference type="STRING" id="13249.R4G2T1"/>
<feature type="compositionally biased region" description="Pro residues" evidence="8">
    <location>
        <begin position="33"/>
        <end position="42"/>
    </location>
</feature>
<evidence type="ECO:0000256" key="2">
    <source>
        <dbReference type="ARBA" id="ARBA00005341"/>
    </source>
</evidence>
<sequence length="177" mass="18873">MLRFIASVLIFSFLFIGATFTFAAEIPSQAPVDFPPQPPPPIVTSTSEPSTSVQPITTVSPNVSTVAPTTTVAPNTTTTTTTTVAPKPSPTTPNTTTTVTPATTAKTSTVPTTVSTTIYTSTLEPIHTTMKPDYPSDRKFDAFSFLGGFSLGLGLVAIGFLSWKFYMSRQENVYHTL</sequence>
<dbReference type="VEuPathDB" id="VectorBase:RPRC000518"/>
<accession>R4G2T1</accession>
<dbReference type="EnsemblMetazoa" id="RPRC000518-RA">
    <property type="protein sequence ID" value="RPRC000518-PA"/>
    <property type="gene ID" value="RPRC000518"/>
</dbReference>
<feature type="signal peptide" evidence="10">
    <location>
        <begin position="1"/>
        <end position="23"/>
    </location>
</feature>
<feature type="region of interest" description="Disordered" evidence="8">
    <location>
        <begin position="32"/>
        <end position="53"/>
    </location>
</feature>
<dbReference type="InParanoid" id="R4G2T1"/>
<feature type="transmembrane region" description="Helical" evidence="9">
    <location>
        <begin position="142"/>
        <end position="163"/>
    </location>
</feature>
<organism evidence="11">
    <name type="scientific">Rhodnius prolixus</name>
    <name type="common">Triatomid bug</name>
    <dbReference type="NCBI Taxonomy" id="13249"/>
    <lineage>
        <taxon>Eukaryota</taxon>
        <taxon>Metazoa</taxon>
        <taxon>Ecdysozoa</taxon>
        <taxon>Arthropoda</taxon>
        <taxon>Hexapoda</taxon>
        <taxon>Insecta</taxon>
        <taxon>Pterygota</taxon>
        <taxon>Neoptera</taxon>
        <taxon>Paraneoptera</taxon>
        <taxon>Hemiptera</taxon>
        <taxon>Heteroptera</taxon>
        <taxon>Panheteroptera</taxon>
        <taxon>Cimicomorpha</taxon>
        <taxon>Reduviidae</taxon>
        <taxon>Triatominae</taxon>
        <taxon>Rhodnius</taxon>
    </lineage>
</organism>
<keyword evidence="7" id="KW-0325">Glycoprotein</keyword>
<evidence type="ECO:0000256" key="7">
    <source>
        <dbReference type="ARBA" id="ARBA00023180"/>
    </source>
</evidence>
<dbReference type="AlphaFoldDB" id="R4G2T1"/>
<dbReference type="PANTHER" id="PTHR11337:SF8">
    <property type="entry name" value="VISGUN, ISOFORM E"/>
    <property type="match status" value="1"/>
</dbReference>
<reference evidence="12" key="3">
    <citation type="submission" date="2015-05" db="UniProtKB">
        <authorList>
            <consortium name="EnsemblMetazoa"/>
        </authorList>
    </citation>
    <scope>IDENTIFICATION</scope>
</reference>
<evidence type="ECO:0000313" key="13">
    <source>
        <dbReference type="Proteomes" id="UP000015103"/>
    </source>
</evidence>